<reference evidence="2" key="1">
    <citation type="submission" date="2020-10" db="EMBL/GenBank/DDBJ databases">
        <title>Paenihalocynthiibacter styelae gen. nov., sp. nov., isolated from stalked sea squirt Styela clava.</title>
        <authorList>
            <person name="Kim Y.-O."/>
            <person name="Yoon J.-H."/>
        </authorList>
    </citation>
    <scope>NUCLEOTIDE SEQUENCE</scope>
    <source>
        <strain evidence="2">MYP1-1</strain>
    </source>
</reference>
<proteinExistence type="predicted"/>
<name>A0A8J7LX72_9RHOB</name>
<feature type="compositionally biased region" description="Low complexity" evidence="1">
    <location>
        <begin position="40"/>
        <end position="60"/>
    </location>
</feature>
<dbReference type="EMBL" id="JADCKQ010000019">
    <property type="protein sequence ID" value="MBI1495397.1"/>
    <property type="molecule type" value="Genomic_DNA"/>
</dbReference>
<evidence type="ECO:0000313" key="3">
    <source>
        <dbReference type="Proteomes" id="UP000640583"/>
    </source>
</evidence>
<dbReference type="RefSeq" id="WP_228850099.1">
    <property type="nucleotide sequence ID" value="NZ_JADCKQ010000019.1"/>
</dbReference>
<sequence>MAGKTKNPKATETEKAEKVEQSQVTGDAEKQNDAGTGDDTATAKVQEAAKAATQPAGDGEATAELEAEEDTPRSYIEVKSLKPRRRAGLKFGPEPVKIYKGDIDDKRMQAILDDPHLNVTGPKS</sequence>
<evidence type="ECO:0000256" key="1">
    <source>
        <dbReference type="SAM" id="MobiDB-lite"/>
    </source>
</evidence>
<gene>
    <name evidence="2" type="ORF">H1D41_17275</name>
</gene>
<comment type="caution">
    <text evidence="2">The sequence shown here is derived from an EMBL/GenBank/DDBJ whole genome shotgun (WGS) entry which is preliminary data.</text>
</comment>
<dbReference type="Proteomes" id="UP000640583">
    <property type="component" value="Unassembled WGS sequence"/>
</dbReference>
<protein>
    <recommendedName>
        <fullName evidence="4">Mu-like prophage FluMu N-terminal domain-containing protein</fullName>
    </recommendedName>
</protein>
<feature type="region of interest" description="Disordered" evidence="1">
    <location>
        <begin position="1"/>
        <end position="77"/>
    </location>
</feature>
<feature type="compositionally biased region" description="Basic and acidic residues" evidence="1">
    <location>
        <begin position="9"/>
        <end position="20"/>
    </location>
</feature>
<keyword evidence="3" id="KW-1185">Reference proteome</keyword>
<evidence type="ECO:0000313" key="2">
    <source>
        <dbReference type="EMBL" id="MBI1495397.1"/>
    </source>
</evidence>
<dbReference type="AlphaFoldDB" id="A0A8J7LX72"/>
<evidence type="ECO:0008006" key="4">
    <source>
        <dbReference type="Google" id="ProtNLM"/>
    </source>
</evidence>
<organism evidence="2 3">
    <name type="scientific">Halocynthiibacter styelae</name>
    <dbReference type="NCBI Taxonomy" id="2761955"/>
    <lineage>
        <taxon>Bacteria</taxon>
        <taxon>Pseudomonadati</taxon>
        <taxon>Pseudomonadota</taxon>
        <taxon>Alphaproteobacteria</taxon>
        <taxon>Rhodobacterales</taxon>
        <taxon>Paracoccaceae</taxon>
        <taxon>Halocynthiibacter</taxon>
    </lineage>
</organism>
<accession>A0A8J7LX72</accession>